<dbReference type="GO" id="GO:0006412">
    <property type="term" value="P:translation"/>
    <property type="evidence" value="ECO:0007669"/>
    <property type="project" value="UniProtKB-UniRule"/>
</dbReference>
<reference evidence="6 7" key="1">
    <citation type="submission" date="2017-03" db="EMBL/GenBank/DDBJ databases">
        <title>Sulfur activation and transportation mechanism of thermophilic Archaea Acidianus manzaensis YN-25.</title>
        <authorList>
            <person name="Ma Y."/>
            <person name="Yang Y."/>
            <person name="Xia J."/>
        </authorList>
    </citation>
    <scope>NUCLEOTIDE SEQUENCE [LARGE SCALE GENOMIC DNA]</scope>
    <source>
        <strain evidence="6 7">YN-25</strain>
    </source>
</reference>
<evidence type="ECO:0000256" key="4">
    <source>
        <dbReference type="ARBA" id="ARBA00035227"/>
    </source>
</evidence>
<dbReference type="KEGG" id="aman:B6F84_07850"/>
<evidence type="ECO:0000313" key="7">
    <source>
        <dbReference type="Proteomes" id="UP000193404"/>
    </source>
</evidence>
<dbReference type="Gene3D" id="6.20.340.10">
    <property type="match status" value="1"/>
</dbReference>
<dbReference type="HAMAP" id="MF_00349">
    <property type="entry name" value="Ribosomal_eL34"/>
    <property type="match status" value="1"/>
</dbReference>
<dbReference type="InterPro" id="IPR008195">
    <property type="entry name" value="Ribosomal_eL34"/>
</dbReference>
<dbReference type="InterPro" id="IPR018065">
    <property type="entry name" value="Ribosomal_eL34_CS"/>
</dbReference>
<evidence type="ECO:0000256" key="2">
    <source>
        <dbReference type="ARBA" id="ARBA00022980"/>
    </source>
</evidence>
<dbReference type="PRINTS" id="PR01250">
    <property type="entry name" value="RIBOSOMALL34"/>
</dbReference>
<dbReference type="OrthoDB" id="43096at2157"/>
<evidence type="ECO:0000256" key="5">
    <source>
        <dbReference type="HAMAP-Rule" id="MF_00349"/>
    </source>
</evidence>
<evidence type="ECO:0000313" key="6">
    <source>
        <dbReference type="EMBL" id="ARM75948.1"/>
    </source>
</evidence>
<dbReference type="GeneID" id="41590822"/>
<comment type="similarity">
    <text evidence="1 5">Belongs to the eukaryotic ribosomal protein eL34 family.</text>
</comment>
<evidence type="ECO:0000256" key="3">
    <source>
        <dbReference type="ARBA" id="ARBA00023274"/>
    </source>
</evidence>
<keyword evidence="7" id="KW-1185">Reference proteome</keyword>
<proteinExistence type="inferred from homology"/>
<evidence type="ECO:0000256" key="1">
    <source>
        <dbReference type="ARBA" id="ARBA00009875"/>
    </source>
</evidence>
<dbReference type="RefSeq" id="WP_148691729.1">
    <property type="nucleotide sequence ID" value="NZ_CP020477.1"/>
</dbReference>
<sequence>MVSPKLRSKSFRRTYVKLPSGKSKIHYNEKKNGSAKCQICNRPLQAVPTNKVNNLSKSEKRPQRVFGGVLCHECVENLIKQAVRGNS</sequence>
<keyword evidence="3 5" id="KW-0687">Ribonucleoprotein</keyword>
<dbReference type="InterPro" id="IPR047868">
    <property type="entry name" value="Ribosomal_L34e_arc-type"/>
</dbReference>
<protein>
    <recommendedName>
        <fullName evidence="4 5">Large ribosomal subunit protein eL34</fullName>
    </recommendedName>
</protein>
<dbReference type="STRING" id="282676.B6F84_07850"/>
<name>A0A1W6K0A4_9CREN</name>
<dbReference type="PROSITE" id="PS01145">
    <property type="entry name" value="RIBOSOMAL_L34E"/>
    <property type="match status" value="1"/>
</dbReference>
<dbReference type="AlphaFoldDB" id="A0A1W6K0A4"/>
<dbReference type="Pfam" id="PF01199">
    <property type="entry name" value="Ribosomal_L34e"/>
    <property type="match status" value="1"/>
</dbReference>
<dbReference type="GO" id="GO:0005840">
    <property type="term" value="C:ribosome"/>
    <property type="evidence" value="ECO:0007669"/>
    <property type="project" value="UniProtKB-KW"/>
</dbReference>
<dbReference type="Proteomes" id="UP000193404">
    <property type="component" value="Chromosome"/>
</dbReference>
<keyword evidence="2 5" id="KW-0689">Ribosomal protein</keyword>
<accession>A0A1W6K0A4</accession>
<gene>
    <name evidence="5" type="primary">rpl34e</name>
    <name evidence="6" type="ORF">B6F84_07850</name>
</gene>
<dbReference type="InterPro" id="IPR038562">
    <property type="entry name" value="Ribosomal_eL34_C_sf"/>
</dbReference>
<dbReference type="EMBL" id="CP020477">
    <property type="protein sequence ID" value="ARM75948.1"/>
    <property type="molecule type" value="Genomic_DNA"/>
</dbReference>
<dbReference type="NCBIfam" id="NF003143">
    <property type="entry name" value="PRK04059.1"/>
    <property type="match status" value="1"/>
</dbReference>
<dbReference type="GO" id="GO:0003735">
    <property type="term" value="F:structural constituent of ribosome"/>
    <property type="evidence" value="ECO:0007669"/>
    <property type="project" value="InterPro"/>
</dbReference>
<dbReference type="GO" id="GO:1990904">
    <property type="term" value="C:ribonucleoprotein complex"/>
    <property type="evidence" value="ECO:0007669"/>
    <property type="project" value="UniProtKB-KW"/>
</dbReference>
<organism evidence="6 7">
    <name type="scientific">Acidianus manzaensis</name>
    <dbReference type="NCBI Taxonomy" id="282676"/>
    <lineage>
        <taxon>Archaea</taxon>
        <taxon>Thermoproteota</taxon>
        <taxon>Thermoprotei</taxon>
        <taxon>Sulfolobales</taxon>
        <taxon>Sulfolobaceae</taxon>
        <taxon>Acidianus</taxon>
    </lineage>
</organism>